<dbReference type="PANTHER" id="PTHR47369">
    <property type="entry name" value="BTB/POZ DOMAIN-CONTAINING PROTEIN"/>
    <property type="match status" value="1"/>
</dbReference>
<dbReference type="AlphaFoldDB" id="A0A9P4ULM8"/>
<name>A0A9P4ULM8_9PEZI</name>
<feature type="compositionally biased region" description="Polar residues" evidence="1">
    <location>
        <begin position="71"/>
        <end position="83"/>
    </location>
</feature>
<feature type="compositionally biased region" description="Basic and acidic residues" evidence="1">
    <location>
        <begin position="830"/>
        <end position="839"/>
    </location>
</feature>
<proteinExistence type="predicted"/>
<dbReference type="Gene3D" id="3.30.710.10">
    <property type="entry name" value="Potassium Channel Kv1.1, Chain A"/>
    <property type="match status" value="1"/>
</dbReference>
<dbReference type="OrthoDB" id="6359943at2759"/>
<comment type="caution">
    <text evidence="3">The sequence shown here is derived from an EMBL/GenBank/DDBJ whole genome shotgun (WGS) entry which is preliminary data.</text>
</comment>
<feature type="compositionally biased region" description="Basic and acidic residues" evidence="1">
    <location>
        <begin position="707"/>
        <end position="717"/>
    </location>
</feature>
<feature type="region of interest" description="Disordered" evidence="1">
    <location>
        <begin position="651"/>
        <end position="744"/>
    </location>
</feature>
<feature type="compositionally biased region" description="Polar residues" evidence="1">
    <location>
        <begin position="691"/>
        <end position="704"/>
    </location>
</feature>
<feature type="compositionally biased region" description="Basic and acidic residues" evidence="1">
    <location>
        <begin position="1"/>
        <end position="12"/>
    </location>
</feature>
<reference evidence="3" key="1">
    <citation type="journal article" date="2020" name="Stud. Mycol.">
        <title>101 Dothideomycetes genomes: a test case for predicting lifestyles and emergence of pathogens.</title>
        <authorList>
            <person name="Haridas S."/>
            <person name="Albert R."/>
            <person name="Binder M."/>
            <person name="Bloem J."/>
            <person name="Labutti K."/>
            <person name="Salamov A."/>
            <person name="Andreopoulos B."/>
            <person name="Baker S."/>
            <person name="Barry K."/>
            <person name="Bills G."/>
            <person name="Bluhm B."/>
            <person name="Cannon C."/>
            <person name="Castanera R."/>
            <person name="Culley D."/>
            <person name="Daum C."/>
            <person name="Ezra D."/>
            <person name="Gonzalez J."/>
            <person name="Henrissat B."/>
            <person name="Kuo A."/>
            <person name="Liang C."/>
            <person name="Lipzen A."/>
            <person name="Lutzoni F."/>
            <person name="Magnuson J."/>
            <person name="Mondo S."/>
            <person name="Nolan M."/>
            <person name="Ohm R."/>
            <person name="Pangilinan J."/>
            <person name="Park H.-J."/>
            <person name="Ramirez L."/>
            <person name="Alfaro M."/>
            <person name="Sun H."/>
            <person name="Tritt A."/>
            <person name="Yoshinaga Y."/>
            <person name="Zwiers L.-H."/>
            <person name="Turgeon B."/>
            <person name="Goodwin S."/>
            <person name="Spatafora J."/>
            <person name="Crous P."/>
            <person name="Grigoriev I."/>
        </authorList>
    </citation>
    <scope>NUCLEOTIDE SEQUENCE</scope>
    <source>
        <strain evidence="3">CBS 116435</strain>
    </source>
</reference>
<feature type="compositionally biased region" description="Polar residues" evidence="1">
    <location>
        <begin position="719"/>
        <end position="740"/>
    </location>
</feature>
<feature type="region of interest" description="Disordered" evidence="1">
    <location>
        <begin position="1"/>
        <end position="28"/>
    </location>
</feature>
<protein>
    <recommendedName>
        <fullName evidence="2">BTB domain-containing protein</fullName>
    </recommendedName>
</protein>
<dbReference type="PANTHER" id="PTHR47369:SF1">
    <property type="entry name" value="BTB_POZ DOMAIN-CONTAINING PROTEIN"/>
    <property type="match status" value="1"/>
</dbReference>
<dbReference type="PROSITE" id="PS50097">
    <property type="entry name" value="BTB"/>
    <property type="match status" value="1"/>
</dbReference>
<evidence type="ECO:0000256" key="1">
    <source>
        <dbReference type="SAM" id="MobiDB-lite"/>
    </source>
</evidence>
<dbReference type="InterPro" id="IPR011333">
    <property type="entry name" value="SKP1/BTB/POZ_sf"/>
</dbReference>
<feature type="region of interest" description="Disordered" evidence="1">
    <location>
        <begin position="44"/>
        <end position="83"/>
    </location>
</feature>
<evidence type="ECO:0000259" key="2">
    <source>
        <dbReference type="PROSITE" id="PS50097"/>
    </source>
</evidence>
<keyword evidence="4" id="KW-1185">Reference proteome</keyword>
<feature type="region of interest" description="Disordered" evidence="1">
    <location>
        <begin position="820"/>
        <end position="839"/>
    </location>
</feature>
<evidence type="ECO:0000313" key="3">
    <source>
        <dbReference type="EMBL" id="KAF2717988.1"/>
    </source>
</evidence>
<evidence type="ECO:0000313" key="4">
    <source>
        <dbReference type="Proteomes" id="UP000799441"/>
    </source>
</evidence>
<dbReference type="Proteomes" id="UP000799441">
    <property type="component" value="Unassembled WGS sequence"/>
</dbReference>
<dbReference type="EMBL" id="MU003832">
    <property type="protein sequence ID" value="KAF2717988.1"/>
    <property type="molecule type" value="Genomic_DNA"/>
</dbReference>
<feature type="compositionally biased region" description="Basic and acidic residues" evidence="1">
    <location>
        <begin position="442"/>
        <end position="454"/>
    </location>
</feature>
<sequence>MRRIPTVEKDADNTDELPGASGPGISRQRSTTLTTLSRLFAVGSTASPGNSRSTSYVLQQKQQNESKRYSGASQSRNISSQTMPLPTHLYTRGLLEGRHSDITVIAFSCPYKLHRLVLDRAPFFASALSDPWLESGMKEIAVHPEDIDSAITQTAFELALKRLYGCNSVSEEDAHATGLFATGCWLEMQDLIDSSVESMLRYMTPRTLAPLIKFVTGKYYGRAGDKILASAKSMLCRDGTNMPIRFWDGVPGEVVREIVGGDGLFVESEWDRWVLAKRILDRRLKALAIETGLVEANNKRRPLKAPDTYGLMAVRFDAVYRRSDASAGQGLPDHLQKWLTPYTCPDLEPILVLLDEGIHYIHLDFEQLQYIRRAKDAFGLPMLPDKVISNALWQQMELRQRIMNAEETELELGISVQPSESDGHLTNDDPVSAVFQAQTQLPKDKGKSNVDAKEGAATNKAYEDKVEDELESGSWDGNGKPRKFWIPGSDCNIVMGGNADPVIATSNATTLQRHASRLSGTMQPEDLQWVADFAAATSTISPMPRPGSSEGDRLQDLMPVRYSHFPPFRFSAEFPNPRLLKNTRRVYSRTVFYAGSLWNVYIQKAASSRSKQLGVYLHRAKEREAEDAVSGASSLNVDERIGQLEREMIMRSEQQGSRRQRRRHHASLDRDASDPEITVGDYSPRDHDPMFTSSVRDSTSTFNSFLHRRDTSSKDSQEGVVQSCSTSGTYQPVPTPGSDSCDSDLDDETFRMAAENRRSRVATIPPYVDARPTIKTYFKIYSPSRGGRMLSVYESAPDKFNFSQSWGWKSSTLMLDEGFSADEDEESKDGDEQLQARKKRDHDGRLKFSVVIGLI</sequence>
<feature type="compositionally biased region" description="Acidic residues" evidence="1">
    <location>
        <begin position="820"/>
        <end position="829"/>
    </location>
</feature>
<organism evidence="3 4">
    <name type="scientific">Polychaeton citri CBS 116435</name>
    <dbReference type="NCBI Taxonomy" id="1314669"/>
    <lineage>
        <taxon>Eukaryota</taxon>
        <taxon>Fungi</taxon>
        <taxon>Dikarya</taxon>
        <taxon>Ascomycota</taxon>
        <taxon>Pezizomycotina</taxon>
        <taxon>Dothideomycetes</taxon>
        <taxon>Dothideomycetidae</taxon>
        <taxon>Capnodiales</taxon>
        <taxon>Capnodiaceae</taxon>
        <taxon>Polychaeton</taxon>
    </lineage>
</organism>
<dbReference type="InterPro" id="IPR000210">
    <property type="entry name" value="BTB/POZ_dom"/>
</dbReference>
<gene>
    <name evidence="3" type="ORF">K431DRAFT_231827</name>
</gene>
<dbReference type="SUPFAM" id="SSF54695">
    <property type="entry name" value="POZ domain"/>
    <property type="match status" value="1"/>
</dbReference>
<feature type="region of interest" description="Disordered" evidence="1">
    <location>
        <begin position="439"/>
        <end position="474"/>
    </location>
</feature>
<feature type="compositionally biased region" description="Polar residues" evidence="1">
    <location>
        <begin position="44"/>
        <end position="63"/>
    </location>
</feature>
<accession>A0A9P4ULM8</accession>
<feature type="domain" description="BTB" evidence="2">
    <location>
        <begin position="100"/>
        <end position="164"/>
    </location>
</feature>